<feature type="domain" description="HTH tetR-type" evidence="5">
    <location>
        <begin position="5"/>
        <end position="65"/>
    </location>
</feature>
<comment type="caution">
    <text evidence="6">The sequence shown here is derived from an EMBL/GenBank/DDBJ whole genome shotgun (WGS) entry which is preliminary data.</text>
</comment>
<dbReference type="GO" id="GO:0003677">
    <property type="term" value="F:DNA binding"/>
    <property type="evidence" value="ECO:0007669"/>
    <property type="project" value="UniProtKB-UniRule"/>
</dbReference>
<keyword evidence="1" id="KW-0805">Transcription regulation</keyword>
<evidence type="ECO:0000256" key="3">
    <source>
        <dbReference type="ARBA" id="ARBA00023163"/>
    </source>
</evidence>
<evidence type="ECO:0000256" key="2">
    <source>
        <dbReference type="ARBA" id="ARBA00023125"/>
    </source>
</evidence>
<reference evidence="6 7" key="1">
    <citation type="journal article" date="2020" name="Microb. Ecol.">
        <title>Ecogenomics of the Marine Benthic Filamentous Cyanobacterium Adonisia.</title>
        <authorList>
            <person name="Walter J.M."/>
            <person name="Coutinho F.H."/>
            <person name="Leomil L."/>
            <person name="Hargreaves P.I."/>
            <person name="Campeao M.E."/>
            <person name="Vieira V.V."/>
            <person name="Silva B.S."/>
            <person name="Fistarol G.O."/>
            <person name="Salomon P.S."/>
            <person name="Sawabe T."/>
            <person name="Mino S."/>
            <person name="Hosokawa M."/>
            <person name="Miyashita H."/>
            <person name="Maruyama F."/>
            <person name="van Verk M.C."/>
            <person name="Dutilh B.E."/>
            <person name="Thompson C.C."/>
            <person name="Thompson F.L."/>
        </authorList>
    </citation>
    <scope>NUCLEOTIDE SEQUENCE [LARGE SCALE GENOMIC DNA]</scope>
    <source>
        <strain evidence="6 7">CCMR0081</strain>
    </source>
</reference>
<dbReference type="InterPro" id="IPR009057">
    <property type="entry name" value="Homeodomain-like_sf"/>
</dbReference>
<dbReference type="Pfam" id="PF16925">
    <property type="entry name" value="TetR_C_13"/>
    <property type="match status" value="1"/>
</dbReference>
<dbReference type="RefSeq" id="WP_163667443.1">
    <property type="nucleotide sequence ID" value="NZ_QXHD01000004.1"/>
</dbReference>
<evidence type="ECO:0000259" key="5">
    <source>
        <dbReference type="PROSITE" id="PS50977"/>
    </source>
</evidence>
<dbReference type="PANTHER" id="PTHR47506">
    <property type="entry name" value="TRANSCRIPTIONAL REGULATORY PROTEIN"/>
    <property type="match status" value="1"/>
</dbReference>
<dbReference type="AlphaFoldDB" id="A0A6M0RL69"/>
<dbReference type="Pfam" id="PF00440">
    <property type="entry name" value="TetR_N"/>
    <property type="match status" value="1"/>
</dbReference>
<dbReference type="Gene3D" id="1.10.357.10">
    <property type="entry name" value="Tetracycline Repressor, domain 2"/>
    <property type="match status" value="1"/>
</dbReference>
<accession>A0A6M0RL69</accession>
<proteinExistence type="predicted"/>
<dbReference type="EMBL" id="QXHD01000004">
    <property type="protein sequence ID" value="NEZ56998.1"/>
    <property type="molecule type" value="Genomic_DNA"/>
</dbReference>
<dbReference type="InterPro" id="IPR036271">
    <property type="entry name" value="Tet_transcr_reg_TetR-rel_C_sf"/>
</dbReference>
<dbReference type="PRINTS" id="PR00455">
    <property type="entry name" value="HTHTETR"/>
</dbReference>
<keyword evidence="7" id="KW-1185">Reference proteome</keyword>
<dbReference type="InterPro" id="IPR001647">
    <property type="entry name" value="HTH_TetR"/>
</dbReference>
<dbReference type="InterPro" id="IPR011075">
    <property type="entry name" value="TetR_C"/>
</dbReference>
<evidence type="ECO:0000256" key="1">
    <source>
        <dbReference type="ARBA" id="ARBA00023015"/>
    </source>
</evidence>
<evidence type="ECO:0000313" key="7">
    <source>
        <dbReference type="Proteomes" id="UP000481033"/>
    </source>
</evidence>
<dbReference type="PROSITE" id="PS50977">
    <property type="entry name" value="HTH_TETR_2"/>
    <property type="match status" value="1"/>
</dbReference>
<dbReference type="SUPFAM" id="SSF46689">
    <property type="entry name" value="Homeodomain-like"/>
    <property type="match status" value="1"/>
</dbReference>
<dbReference type="SUPFAM" id="SSF48498">
    <property type="entry name" value="Tetracyclin repressor-like, C-terminal domain"/>
    <property type="match status" value="1"/>
</dbReference>
<name>A0A6M0RL69_9CYAN</name>
<keyword evidence="3" id="KW-0804">Transcription</keyword>
<organism evidence="6 7">
    <name type="scientific">Adonisia turfae CCMR0081</name>
    <dbReference type="NCBI Taxonomy" id="2292702"/>
    <lineage>
        <taxon>Bacteria</taxon>
        <taxon>Bacillati</taxon>
        <taxon>Cyanobacteriota</taxon>
        <taxon>Adonisia</taxon>
        <taxon>Adonisia turfae</taxon>
    </lineage>
</organism>
<feature type="DNA-binding region" description="H-T-H motif" evidence="4">
    <location>
        <begin position="28"/>
        <end position="47"/>
    </location>
</feature>
<keyword evidence="2 4" id="KW-0238">DNA-binding</keyword>
<protein>
    <submittedName>
        <fullName evidence="6">TetR/AcrR family transcriptional regulator</fullName>
    </submittedName>
</protein>
<evidence type="ECO:0000313" key="6">
    <source>
        <dbReference type="EMBL" id="NEZ56998.1"/>
    </source>
</evidence>
<dbReference type="PANTHER" id="PTHR47506:SF3">
    <property type="entry name" value="HTH-TYPE TRANSCRIPTIONAL REGULATOR LMRA"/>
    <property type="match status" value="1"/>
</dbReference>
<sequence length="207" mass="22913">MSKAQTTKAHIIQQAAVVFNQQGYAGTSMADIMQTTGLKKGGIYNHFSSKDELALAAFDFTVGLVAQQYKIALQGKRHSIERLKVIIETFCSMVDKPAFKGGCPLMNTAIESDDTHPTLRDRTCQAMDNWRQMIRKIISLGIKHGEIKSSLNADATTTIVISTLEGALMMSHLYGDHVHLSWAKQHLFQYIATLQQTDDSTPLGLLE</sequence>
<dbReference type="Proteomes" id="UP000481033">
    <property type="component" value="Unassembled WGS sequence"/>
</dbReference>
<evidence type="ECO:0000256" key="4">
    <source>
        <dbReference type="PROSITE-ProRule" id="PRU00335"/>
    </source>
</evidence>
<gene>
    <name evidence="6" type="ORF">DXZ20_15185</name>
</gene>